<evidence type="ECO:0000313" key="1">
    <source>
        <dbReference type="EMBL" id="PNP76830.1"/>
    </source>
</evidence>
<proteinExistence type="predicted"/>
<dbReference type="AlphaFoldDB" id="A0A2K0W3K2"/>
<sequence>MKVKHWVTIPTRQRETVNAKRQITRRSAFFQRTLQQIQKRLIKETPKDDDKWNVLNMVQWVPVPYPPFLNTPNSDILHRIDALEVTGAAPATVLSGRNIEFMLLSRGGNHAASHVDDFAPGIFFTCHQGPVGIGWIPLS</sequence>
<dbReference type="EMBL" id="MTQA01000136">
    <property type="protein sequence ID" value="PNP76830.1"/>
    <property type="molecule type" value="Genomic_DNA"/>
</dbReference>
<dbReference type="OrthoDB" id="5106102at2759"/>
<comment type="caution">
    <text evidence="1">The sequence shown here is derived from an EMBL/GenBank/DDBJ whole genome shotgun (WGS) entry which is preliminary data.</text>
</comment>
<name>A0A2K0W3K2_GIBNY</name>
<reference evidence="1 2" key="1">
    <citation type="submission" date="2017-06" db="EMBL/GenBank/DDBJ databases">
        <title>Genome of Fusarium nygamai isolate CS10214.</title>
        <authorList>
            <person name="Gardiner D.M."/>
            <person name="Obanor F."/>
            <person name="Kazan K."/>
        </authorList>
    </citation>
    <scope>NUCLEOTIDE SEQUENCE [LARGE SCALE GENOMIC DNA]</scope>
    <source>
        <strain evidence="1 2">CS10214</strain>
    </source>
</reference>
<dbReference type="Proteomes" id="UP000236664">
    <property type="component" value="Unassembled WGS sequence"/>
</dbReference>
<keyword evidence="2" id="KW-1185">Reference proteome</keyword>
<dbReference type="STRING" id="42673.A0A2K0W3K2"/>
<accession>A0A2K0W3K2</accession>
<evidence type="ECO:0008006" key="3">
    <source>
        <dbReference type="Google" id="ProtNLM"/>
    </source>
</evidence>
<evidence type="ECO:0000313" key="2">
    <source>
        <dbReference type="Proteomes" id="UP000236664"/>
    </source>
</evidence>
<organism evidence="1 2">
    <name type="scientific">Gibberella nygamai</name>
    <name type="common">Bean root rot disease fungus</name>
    <name type="synonym">Fusarium nygamai</name>
    <dbReference type="NCBI Taxonomy" id="42673"/>
    <lineage>
        <taxon>Eukaryota</taxon>
        <taxon>Fungi</taxon>
        <taxon>Dikarya</taxon>
        <taxon>Ascomycota</taxon>
        <taxon>Pezizomycotina</taxon>
        <taxon>Sordariomycetes</taxon>
        <taxon>Hypocreomycetidae</taxon>
        <taxon>Hypocreales</taxon>
        <taxon>Nectriaceae</taxon>
        <taxon>Fusarium</taxon>
        <taxon>Fusarium fujikuroi species complex</taxon>
    </lineage>
</organism>
<gene>
    <name evidence="1" type="ORF">FNYG_09846</name>
</gene>
<protein>
    <recommendedName>
        <fullName evidence="3">JmjC domain-containing protein</fullName>
    </recommendedName>
</protein>